<evidence type="ECO:0000313" key="2">
    <source>
        <dbReference type="EMBL" id="KAK5691443.1"/>
    </source>
</evidence>
<proteinExistence type="predicted"/>
<evidence type="ECO:0000313" key="3">
    <source>
        <dbReference type="Proteomes" id="UP001310594"/>
    </source>
</evidence>
<name>A0AAN7ZYJ9_9PEZI</name>
<organism evidence="2 3">
    <name type="scientific">Elasticomyces elasticus</name>
    <dbReference type="NCBI Taxonomy" id="574655"/>
    <lineage>
        <taxon>Eukaryota</taxon>
        <taxon>Fungi</taxon>
        <taxon>Dikarya</taxon>
        <taxon>Ascomycota</taxon>
        <taxon>Pezizomycotina</taxon>
        <taxon>Dothideomycetes</taxon>
        <taxon>Dothideomycetidae</taxon>
        <taxon>Mycosphaerellales</taxon>
        <taxon>Teratosphaeriaceae</taxon>
        <taxon>Elasticomyces</taxon>
    </lineage>
</organism>
<dbReference type="EMBL" id="JAVRQU010000021">
    <property type="protein sequence ID" value="KAK5691443.1"/>
    <property type="molecule type" value="Genomic_DNA"/>
</dbReference>
<dbReference type="AlphaFoldDB" id="A0AAN7ZYJ9"/>
<protein>
    <submittedName>
        <fullName evidence="2">Uncharacterized protein</fullName>
    </submittedName>
</protein>
<evidence type="ECO:0000256" key="1">
    <source>
        <dbReference type="SAM" id="MobiDB-lite"/>
    </source>
</evidence>
<feature type="region of interest" description="Disordered" evidence="1">
    <location>
        <begin position="1"/>
        <end position="23"/>
    </location>
</feature>
<dbReference type="Proteomes" id="UP001310594">
    <property type="component" value="Unassembled WGS sequence"/>
</dbReference>
<comment type="caution">
    <text evidence="2">The sequence shown here is derived from an EMBL/GenBank/DDBJ whole genome shotgun (WGS) entry which is preliminary data.</text>
</comment>
<gene>
    <name evidence="2" type="ORF">LTR97_011436</name>
</gene>
<sequence>MDEPLPPPPPYSPRPPPPPQPPTPQLRISGTMIHTIKTVVQAELFNPRYRSYPLDRTAHLRHLLLQILMIDYGVWSPRPLSLATRTSAYFLARQIEALGCPSGPRDAKTTLFVQEHLALPAAELGLPLDVVCTMLIRYSANLRMKKSDGVTYTGCLAAVFVKRGEAGLLEKCQRDLDKVVDVIVPSGDNRVRLRRKIEGLIADREAWHGPPLVREGSG</sequence>
<accession>A0AAN7ZYJ9</accession>
<reference evidence="2" key="1">
    <citation type="submission" date="2023-08" db="EMBL/GenBank/DDBJ databases">
        <title>Black Yeasts Isolated from many extreme environments.</title>
        <authorList>
            <person name="Coleine C."/>
            <person name="Stajich J.E."/>
            <person name="Selbmann L."/>
        </authorList>
    </citation>
    <scope>NUCLEOTIDE SEQUENCE</scope>
    <source>
        <strain evidence="2">CCFEE 5810</strain>
    </source>
</reference>